<feature type="compositionally biased region" description="Basic and acidic residues" evidence="1">
    <location>
        <begin position="299"/>
        <end position="309"/>
    </location>
</feature>
<dbReference type="GO" id="GO:0005524">
    <property type="term" value="F:ATP binding"/>
    <property type="evidence" value="ECO:0007669"/>
    <property type="project" value="InterPro"/>
</dbReference>
<evidence type="ECO:0000313" key="4">
    <source>
        <dbReference type="Proteomes" id="UP001165085"/>
    </source>
</evidence>
<feature type="compositionally biased region" description="Acidic residues" evidence="1">
    <location>
        <begin position="49"/>
        <end position="60"/>
    </location>
</feature>
<feature type="region of interest" description="Disordered" evidence="1">
    <location>
        <begin position="760"/>
        <end position="786"/>
    </location>
</feature>
<feature type="compositionally biased region" description="Polar residues" evidence="1">
    <location>
        <begin position="7"/>
        <end position="21"/>
    </location>
</feature>
<comment type="caution">
    <text evidence="3">The sequence shown here is derived from an EMBL/GenBank/DDBJ whole genome shotgun (WGS) entry which is preliminary data.</text>
</comment>
<feature type="region of interest" description="Disordered" evidence="1">
    <location>
        <begin position="121"/>
        <end position="145"/>
    </location>
</feature>
<organism evidence="3 4">
    <name type="scientific">Triparma strigata</name>
    <dbReference type="NCBI Taxonomy" id="1606541"/>
    <lineage>
        <taxon>Eukaryota</taxon>
        <taxon>Sar</taxon>
        <taxon>Stramenopiles</taxon>
        <taxon>Ochrophyta</taxon>
        <taxon>Bolidophyceae</taxon>
        <taxon>Parmales</taxon>
        <taxon>Triparmaceae</taxon>
        <taxon>Triparma</taxon>
    </lineage>
</organism>
<feature type="compositionally biased region" description="Basic and acidic residues" evidence="1">
    <location>
        <begin position="760"/>
        <end position="776"/>
    </location>
</feature>
<dbReference type="EMBL" id="BRXY01000301">
    <property type="protein sequence ID" value="GMH85275.1"/>
    <property type="molecule type" value="Genomic_DNA"/>
</dbReference>
<evidence type="ECO:0000256" key="1">
    <source>
        <dbReference type="SAM" id="MobiDB-lite"/>
    </source>
</evidence>
<feature type="region of interest" description="Disordered" evidence="1">
    <location>
        <begin position="856"/>
        <end position="882"/>
    </location>
</feature>
<accession>A0A9W7BC78</accession>
<sequence>MPRLHNDASTNSLKTSGTHTSTGRKKISNVKSTNNNNNNETSAQSFGFDDLDDNLDDEFPSDFPGLSAKMSPSTSSSMSSSTSPSKPPLKASVPQSILSPTASAVSSTISSLISSVITLNSSSSSSSSLPHKSKPSLPKHRILPLTPPLVRPAAPTLSADLNPFENAMSTMKSLPEPIKHNDPWVVVWEKLRYSGWSYKSHSGLGFEYYYILPSGKNPGKKGGGIHQRDYLEGEREVKVFCKKFFKWVPGLAEEEIEEERREEERKQIERKEIERKEKEEEEGGDESEESEEELSLLDLAKKASPEPKQKKNKPKPKAKTAKEIKDEKKIAKEEKKRLKKEKKRLRKLQEAEQEAEASDSSVLTLPYNPSREAALLTRRIVDFPDPKSDIENGDVEVKEDGETLRCASKLSSDKTLQCHYDRKEGTNAFSISQQCTVKFSPSSSPLSSTPSLSREMSFLRLLCSRGGDVPKVLSAHGPVHNDSDGAAKCFALKVQLKDRRTGKKNSVKIGSVMDLIAAQLAFGSHGLSDALVLKLTVLILDTLSSIHTSRVIHNDVSARSFVIGRSSSGTMACNMVGFGPYGIDVETLEEDVIFKSNCGSYNGSLFNCPYSNPSRLSLEDSDGTDKNLSFSHEPDLYGLAETVHMLLFGGRPMEVTRDRQGRFFPTAFISNFQPSKVLFERLFLLLLNPKVGVGVEEGKWEELKSCVDCLRRTVEKRCKDGKWEEELEALEEHLTSDYEKAGSVSLKGWSNIVEREVENTEAAAREKAQGRKEQQDGGKGGKGGVDSWKFLTSKHFVEAKELEINRKDREVRERLATIARREKELLAKEDEVRELEKSIQKKAKDLVGMLNKYASMEEEEEEKVKGQKEEGKENEGGKRKAAFADVEVKAPKTPRLGDTISISITPSNG</sequence>
<protein>
    <recommendedName>
        <fullName evidence="2">Protein kinase domain-containing protein</fullName>
    </recommendedName>
</protein>
<feature type="region of interest" description="Disordered" evidence="1">
    <location>
        <begin position="275"/>
        <end position="364"/>
    </location>
</feature>
<dbReference type="GO" id="GO:0004672">
    <property type="term" value="F:protein kinase activity"/>
    <property type="evidence" value="ECO:0007669"/>
    <property type="project" value="InterPro"/>
</dbReference>
<gene>
    <name evidence="3" type="ORF">TrST_g7602</name>
</gene>
<dbReference type="OrthoDB" id="207364at2759"/>
<name>A0A9W7BC78_9STRA</name>
<evidence type="ECO:0000313" key="3">
    <source>
        <dbReference type="EMBL" id="GMH85275.1"/>
    </source>
</evidence>
<evidence type="ECO:0000259" key="2">
    <source>
        <dbReference type="PROSITE" id="PS50011"/>
    </source>
</evidence>
<feature type="compositionally biased region" description="Basic and acidic residues" evidence="1">
    <location>
        <begin position="862"/>
        <end position="878"/>
    </location>
</feature>
<feature type="region of interest" description="Disordered" evidence="1">
    <location>
        <begin position="1"/>
        <end position="94"/>
    </location>
</feature>
<feature type="domain" description="Protein kinase" evidence="2">
    <location>
        <begin position="404"/>
        <end position="734"/>
    </location>
</feature>
<dbReference type="Gene3D" id="1.10.510.10">
    <property type="entry name" value="Transferase(Phosphotransferase) domain 1"/>
    <property type="match status" value="1"/>
</dbReference>
<dbReference type="PROSITE" id="PS50011">
    <property type="entry name" value="PROTEIN_KINASE_DOM"/>
    <property type="match status" value="1"/>
</dbReference>
<dbReference type="InterPro" id="IPR000719">
    <property type="entry name" value="Prot_kinase_dom"/>
</dbReference>
<feature type="compositionally biased region" description="Basic residues" evidence="1">
    <location>
        <begin position="131"/>
        <end position="142"/>
    </location>
</feature>
<reference evidence="4" key="1">
    <citation type="journal article" date="2023" name="Commun. Biol.">
        <title>Genome analysis of Parmales, the sister group of diatoms, reveals the evolutionary specialization of diatoms from phago-mixotrophs to photoautotrophs.</title>
        <authorList>
            <person name="Ban H."/>
            <person name="Sato S."/>
            <person name="Yoshikawa S."/>
            <person name="Yamada K."/>
            <person name="Nakamura Y."/>
            <person name="Ichinomiya M."/>
            <person name="Sato N."/>
            <person name="Blanc-Mathieu R."/>
            <person name="Endo H."/>
            <person name="Kuwata A."/>
            <person name="Ogata H."/>
        </authorList>
    </citation>
    <scope>NUCLEOTIDE SEQUENCE [LARGE SCALE GENOMIC DNA]</scope>
    <source>
        <strain evidence="4">NIES 3701</strain>
    </source>
</reference>
<feature type="compositionally biased region" description="Low complexity" evidence="1">
    <location>
        <begin position="66"/>
        <end position="92"/>
    </location>
</feature>
<feature type="compositionally biased region" description="Acidic residues" evidence="1">
    <location>
        <begin position="279"/>
        <end position="295"/>
    </location>
</feature>
<dbReference type="InterPro" id="IPR011009">
    <property type="entry name" value="Kinase-like_dom_sf"/>
</dbReference>
<feature type="compositionally biased region" description="Low complexity" evidence="1">
    <location>
        <begin position="121"/>
        <end position="130"/>
    </location>
</feature>
<dbReference type="Proteomes" id="UP001165085">
    <property type="component" value="Unassembled WGS sequence"/>
</dbReference>
<proteinExistence type="predicted"/>
<dbReference type="AlphaFoldDB" id="A0A9W7BC78"/>
<feature type="compositionally biased region" description="Basic and acidic residues" evidence="1">
    <location>
        <begin position="320"/>
        <end position="336"/>
    </location>
</feature>
<dbReference type="SUPFAM" id="SSF56112">
    <property type="entry name" value="Protein kinase-like (PK-like)"/>
    <property type="match status" value="1"/>
</dbReference>
<feature type="compositionally biased region" description="Basic residues" evidence="1">
    <location>
        <begin position="310"/>
        <end position="319"/>
    </location>
</feature>
<keyword evidence="4" id="KW-1185">Reference proteome</keyword>
<feature type="compositionally biased region" description="Basic residues" evidence="1">
    <location>
        <begin position="337"/>
        <end position="346"/>
    </location>
</feature>